<keyword evidence="2 3" id="KW-0238">DNA-binding</keyword>
<organism evidence="5 6">
    <name type="scientific">Lentibacillus halophilus</name>
    <dbReference type="NCBI Taxonomy" id="295065"/>
    <lineage>
        <taxon>Bacteria</taxon>
        <taxon>Bacillati</taxon>
        <taxon>Bacillota</taxon>
        <taxon>Bacilli</taxon>
        <taxon>Bacillales</taxon>
        <taxon>Bacillaceae</taxon>
        <taxon>Lentibacillus</taxon>
    </lineage>
</organism>
<dbReference type="Pfam" id="PF00440">
    <property type="entry name" value="TetR_N"/>
    <property type="match status" value="1"/>
</dbReference>
<dbReference type="InterPro" id="IPR001647">
    <property type="entry name" value="HTH_TetR"/>
</dbReference>
<sequence length="191" mass="21882">MDNKKEKIIQSAIDVFREKGLEKTKVSDIVHGAGIAQGTFYLYFSSKLSVMLSIAEVMTEKILEEIKEHVHEASPLSFKLEQVLDIVFELTREHRDIFALTYAGLASVEYRQEWEAIYESYYDWLSGELEKAKAEGVIRESLNPKRTAEILIGLIEDAAEQTYMYTRQDERTAALKKEDVLDFAKHALGLL</sequence>
<dbReference type="EMBL" id="BAAADM010000032">
    <property type="protein sequence ID" value="GAA0437628.1"/>
    <property type="molecule type" value="Genomic_DNA"/>
</dbReference>
<feature type="DNA-binding region" description="H-T-H motif" evidence="3">
    <location>
        <begin position="25"/>
        <end position="44"/>
    </location>
</feature>
<dbReference type="PANTHER" id="PTHR43479">
    <property type="entry name" value="ACREF/ENVCD OPERON REPRESSOR-RELATED"/>
    <property type="match status" value="1"/>
</dbReference>
<evidence type="ECO:0000259" key="4">
    <source>
        <dbReference type="PROSITE" id="PS50977"/>
    </source>
</evidence>
<accession>A0ABP3J1K3</accession>
<dbReference type="InterPro" id="IPR036271">
    <property type="entry name" value="Tet_transcr_reg_TetR-rel_C_sf"/>
</dbReference>
<keyword evidence="6" id="KW-1185">Reference proteome</keyword>
<reference evidence="6" key="1">
    <citation type="journal article" date="2019" name="Int. J. Syst. Evol. Microbiol.">
        <title>The Global Catalogue of Microorganisms (GCM) 10K type strain sequencing project: providing services to taxonomists for standard genome sequencing and annotation.</title>
        <authorList>
            <consortium name="The Broad Institute Genomics Platform"/>
            <consortium name="The Broad Institute Genome Sequencing Center for Infectious Disease"/>
            <person name="Wu L."/>
            <person name="Ma J."/>
        </authorList>
    </citation>
    <scope>NUCLEOTIDE SEQUENCE [LARGE SCALE GENOMIC DNA]</scope>
    <source>
        <strain evidence="6">JCM 12149</strain>
    </source>
</reference>
<dbReference type="SUPFAM" id="SSF46689">
    <property type="entry name" value="Homeodomain-like"/>
    <property type="match status" value="1"/>
</dbReference>
<evidence type="ECO:0000256" key="3">
    <source>
        <dbReference type="PROSITE-ProRule" id="PRU00335"/>
    </source>
</evidence>
<gene>
    <name evidence="5" type="ORF">GCM10008983_13130</name>
</gene>
<keyword evidence="1" id="KW-0678">Repressor</keyword>
<dbReference type="Pfam" id="PF17934">
    <property type="entry name" value="TetR_C_26"/>
    <property type="match status" value="1"/>
</dbReference>
<dbReference type="PANTHER" id="PTHR43479:SF8">
    <property type="entry name" value="TRANSCRIPTIONAL REGULATOR, TETR FAMILY"/>
    <property type="match status" value="1"/>
</dbReference>
<dbReference type="RefSeq" id="WP_343751932.1">
    <property type="nucleotide sequence ID" value="NZ_BAAADM010000032.1"/>
</dbReference>
<dbReference type="Gene3D" id="1.10.357.10">
    <property type="entry name" value="Tetracycline Repressor, domain 2"/>
    <property type="match status" value="1"/>
</dbReference>
<evidence type="ECO:0000256" key="1">
    <source>
        <dbReference type="ARBA" id="ARBA00022491"/>
    </source>
</evidence>
<dbReference type="Proteomes" id="UP001501459">
    <property type="component" value="Unassembled WGS sequence"/>
</dbReference>
<proteinExistence type="predicted"/>
<comment type="caution">
    <text evidence="5">The sequence shown here is derived from an EMBL/GenBank/DDBJ whole genome shotgun (WGS) entry which is preliminary data.</text>
</comment>
<dbReference type="InterPro" id="IPR050624">
    <property type="entry name" value="HTH-type_Tx_Regulator"/>
</dbReference>
<dbReference type="PROSITE" id="PS50977">
    <property type="entry name" value="HTH_TETR_2"/>
    <property type="match status" value="1"/>
</dbReference>
<dbReference type="InterPro" id="IPR009057">
    <property type="entry name" value="Homeodomain-like_sf"/>
</dbReference>
<feature type="domain" description="HTH tetR-type" evidence="4">
    <location>
        <begin position="2"/>
        <end position="62"/>
    </location>
</feature>
<evidence type="ECO:0000256" key="2">
    <source>
        <dbReference type="ARBA" id="ARBA00023125"/>
    </source>
</evidence>
<evidence type="ECO:0000313" key="6">
    <source>
        <dbReference type="Proteomes" id="UP001501459"/>
    </source>
</evidence>
<dbReference type="SUPFAM" id="SSF48498">
    <property type="entry name" value="Tetracyclin repressor-like, C-terminal domain"/>
    <property type="match status" value="1"/>
</dbReference>
<dbReference type="PRINTS" id="PR00455">
    <property type="entry name" value="HTHTETR"/>
</dbReference>
<name>A0ABP3J1K3_9BACI</name>
<evidence type="ECO:0000313" key="5">
    <source>
        <dbReference type="EMBL" id="GAA0437628.1"/>
    </source>
</evidence>
<protein>
    <submittedName>
        <fullName evidence="5">TetR family transcriptional regulator</fullName>
    </submittedName>
</protein>
<dbReference type="InterPro" id="IPR041603">
    <property type="entry name" value="YvdT_C"/>
</dbReference>